<evidence type="ECO:0000256" key="4">
    <source>
        <dbReference type="ARBA" id="ARBA00023136"/>
    </source>
</evidence>
<evidence type="ECO:0000256" key="3">
    <source>
        <dbReference type="ARBA" id="ARBA00022989"/>
    </source>
</evidence>
<dbReference type="InterPro" id="IPR020846">
    <property type="entry name" value="MFS_dom"/>
</dbReference>
<feature type="transmembrane region" description="Helical" evidence="6">
    <location>
        <begin position="502"/>
        <end position="525"/>
    </location>
</feature>
<proteinExistence type="predicted"/>
<feature type="transmembrane region" description="Helical" evidence="6">
    <location>
        <begin position="537"/>
        <end position="559"/>
    </location>
</feature>
<feature type="region of interest" description="Disordered" evidence="5">
    <location>
        <begin position="50"/>
        <end position="69"/>
    </location>
</feature>
<evidence type="ECO:0000256" key="2">
    <source>
        <dbReference type="ARBA" id="ARBA00022692"/>
    </source>
</evidence>
<dbReference type="SUPFAM" id="SSF103473">
    <property type="entry name" value="MFS general substrate transporter"/>
    <property type="match status" value="1"/>
</dbReference>
<reference evidence="8 9" key="1">
    <citation type="journal article" date="2016" name="Nat. Commun.">
        <title>Extremotolerant tardigrade genome and improved radiotolerance of human cultured cells by tardigrade-unique protein.</title>
        <authorList>
            <person name="Hashimoto T."/>
            <person name="Horikawa D.D."/>
            <person name="Saito Y."/>
            <person name="Kuwahara H."/>
            <person name="Kozuka-Hata H."/>
            <person name="Shin-I T."/>
            <person name="Minakuchi Y."/>
            <person name="Ohishi K."/>
            <person name="Motoyama A."/>
            <person name="Aizu T."/>
            <person name="Enomoto A."/>
            <person name="Kondo K."/>
            <person name="Tanaka S."/>
            <person name="Hara Y."/>
            <person name="Koshikawa S."/>
            <person name="Sagara H."/>
            <person name="Miura T."/>
            <person name="Yokobori S."/>
            <person name="Miyagawa K."/>
            <person name="Suzuki Y."/>
            <person name="Kubo T."/>
            <person name="Oyama M."/>
            <person name="Kohara Y."/>
            <person name="Fujiyama A."/>
            <person name="Arakawa K."/>
            <person name="Katayama T."/>
            <person name="Toyoda A."/>
            <person name="Kunieda T."/>
        </authorList>
    </citation>
    <scope>NUCLEOTIDE SEQUENCE [LARGE SCALE GENOMIC DNA]</scope>
    <source>
        <strain evidence="8 9">YOKOZUNA-1</strain>
    </source>
</reference>
<dbReference type="PROSITE" id="PS50850">
    <property type="entry name" value="MFS"/>
    <property type="match status" value="1"/>
</dbReference>
<dbReference type="InterPro" id="IPR036259">
    <property type="entry name" value="MFS_trans_sf"/>
</dbReference>
<gene>
    <name evidence="8" type="primary">RvY_10492</name>
    <name evidence="8" type="synonym">RvY_10492.1</name>
    <name evidence="8" type="ORF">RvY_10492-1</name>
</gene>
<feature type="transmembrane region" description="Helical" evidence="6">
    <location>
        <begin position="565"/>
        <end position="585"/>
    </location>
</feature>
<name>A0A1D1VLY4_RAMVA</name>
<dbReference type="AlphaFoldDB" id="A0A1D1VLY4"/>
<dbReference type="PANTHER" id="PTHR24064">
    <property type="entry name" value="SOLUTE CARRIER FAMILY 22 MEMBER"/>
    <property type="match status" value="1"/>
</dbReference>
<protein>
    <recommendedName>
        <fullName evidence="7">Major facilitator superfamily (MFS) profile domain-containing protein</fullName>
    </recommendedName>
</protein>
<accession>A0A1D1VLY4</accession>
<feature type="domain" description="Major facilitator superfamily (MFS) profile" evidence="7">
    <location>
        <begin position="156"/>
        <end position="590"/>
    </location>
</feature>
<comment type="caution">
    <text evidence="8">The sequence shown here is derived from an EMBL/GenBank/DDBJ whole genome shotgun (WGS) entry which is preliminary data.</text>
</comment>
<feature type="transmembrane region" description="Helical" evidence="6">
    <location>
        <begin position="90"/>
        <end position="115"/>
    </location>
</feature>
<dbReference type="EMBL" id="BDGG01000005">
    <property type="protein sequence ID" value="GAU99498.1"/>
    <property type="molecule type" value="Genomic_DNA"/>
</dbReference>
<feature type="transmembrane region" description="Helical" evidence="6">
    <location>
        <begin position="413"/>
        <end position="431"/>
    </location>
</feature>
<evidence type="ECO:0000313" key="9">
    <source>
        <dbReference type="Proteomes" id="UP000186922"/>
    </source>
</evidence>
<feature type="transmembrane region" description="Helical" evidence="6">
    <location>
        <begin position="473"/>
        <end position="490"/>
    </location>
</feature>
<dbReference type="OrthoDB" id="2261376at2759"/>
<evidence type="ECO:0000256" key="5">
    <source>
        <dbReference type="SAM" id="MobiDB-lite"/>
    </source>
</evidence>
<feature type="transmembrane region" description="Helical" evidence="6">
    <location>
        <begin position="262"/>
        <end position="285"/>
    </location>
</feature>
<keyword evidence="4 6" id="KW-0472">Membrane</keyword>
<feature type="region of interest" description="Disordered" evidence="5">
    <location>
        <begin position="1"/>
        <end position="27"/>
    </location>
</feature>
<comment type="subcellular location">
    <subcellularLocation>
        <location evidence="1">Membrane</location>
        <topology evidence="1">Multi-pass membrane protein</topology>
    </subcellularLocation>
</comment>
<feature type="transmembrane region" description="Helical" evidence="6">
    <location>
        <begin position="206"/>
        <end position="227"/>
    </location>
</feature>
<feature type="transmembrane region" description="Helical" evidence="6">
    <location>
        <begin position="239"/>
        <end position="256"/>
    </location>
</feature>
<keyword evidence="3 6" id="KW-1133">Transmembrane helix</keyword>
<dbReference type="Pfam" id="PF00083">
    <property type="entry name" value="Sugar_tr"/>
    <property type="match status" value="1"/>
</dbReference>
<evidence type="ECO:0000313" key="8">
    <source>
        <dbReference type="EMBL" id="GAU99498.1"/>
    </source>
</evidence>
<keyword evidence="9" id="KW-1185">Reference proteome</keyword>
<dbReference type="Gene3D" id="1.20.1250.20">
    <property type="entry name" value="MFS general substrate transporter like domains"/>
    <property type="match status" value="1"/>
</dbReference>
<organism evidence="8 9">
    <name type="scientific">Ramazzottius varieornatus</name>
    <name type="common">Water bear</name>
    <name type="synonym">Tardigrade</name>
    <dbReference type="NCBI Taxonomy" id="947166"/>
    <lineage>
        <taxon>Eukaryota</taxon>
        <taxon>Metazoa</taxon>
        <taxon>Ecdysozoa</taxon>
        <taxon>Tardigrada</taxon>
        <taxon>Eutardigrada</taxon>
        <taxon>Parachela</taxon>
        <taxon>Hypsibioidea</taxon>
        <taxon>Ramazzottiidae</taxon>
        <taxon>Ramazzottius</taxon>
    </lineage>
</organism>
<sequence length="603" mass="67324">MEEMDHQARNGVSFLSENPVIPDRRNQDAAEQVELQVLLQRSEEKSAPHITVVPDGQTPPGEVTPSETADHSITIDSLLDKMGSPGRYQLLLALALSACMFPVVFCDLATIFYTIHPDTSTCALPVSNETAAWISQQSPMNLGNNTSETYLLKIFHGTHNNTCEDLDSLDVGSVEGKECWTNMQHQFEENGTWSIVAEWNLVCSRYWLVSFATTVYFLGVMIGSMAFGHLADRFGRVRCILGCYACFLPLGIATAYPDTYLLFLILRFFLGFFVQGVQSVSFVLLMEFCSPRYRDAVGGLEGLFGGLAVGALSGAAYVFPHWRQLQLCLIIPCFLALSEPFFLRESLRWQTVHGKVAEARQTVVKVLQWNKLPPDSTLDEDLTCIRESLLKEESKEAGYTWLDCFRTPLMRKYTLSMSFIWFNVLFVYYGISFSTNELNGSLHLNLVLGSLFEMPLNLVAVYFMRRFGRRRTCFTYFATCAVLCLTAASMDSTFLGVDLDTARTVIVFLARASLAGTYSVVFVYGSELFPTVLRNTAFGICICCHTFGGVLTPQVLLLGHLTHPSVPFVIFGLCCITSCVILLTLPETLNRRMPDTVQQVEGK</sequence>
<evidence type="ECO:0000259" key="7">
    <source>
        <dbReference type="PROSITE" id="PS50850"/>
    </source>
</evidence>
<dbReference type="STRING" id="947166.A0A1D1VLY4"/>
<evidence type="ECO:0000256" key="1">
    <source>
        <dbReference type="ARBA" id="ARBA00004141"/>
    </source>
</evidence>
<feature type="transmembrane region" description="Helical" evidence="6">
    <location>
        <begin position="443"/>
        <end position="464"/>
    </location>
</feature>
<dbReference type="Proteomes" id="UP000186922">
    <property type="component" value="Unassembled WGS sequence"/>
</dbReference>
<dbReference type="GO" id="GO:0022857">
    <property type="term" value="F:transmembrane transporter activity"/>
    <property type="evidence" value="ECO:0007669"/>
    <property type="project" value="InterPro"/>
</dbReference>
<dbReference type="GO" id="GO:0016020">
    <property type="term" value="C:membrane"/>
    <property type="evidence" value="ECO:0007669"/>
    <property type="project" value="UniProtKB-SubCell"/>
</dbReference>
<feature type="transmembrane region" description="Helical" evidence="6">
    <location>
        <begin position="297"/>
        <end position="318"/>
    </location>
</feature>
<keyword evidence="2 6" id="KW-0812">Transmembrane</keyword>
<feature type="transmembrane region" description="Helical" evidence="6">
    <location>
        <begin position="324"/>
        <end position="343"/>
    </location>
</feature>
<evidence type="ECO:0000256" key="6">
    <source>
        <dbReference type="SAM" id="Phobius"/>
    </source>
</evidence>
<dbReference type="InterPro" id="IPR005828">
    <property type="entry name" value="MFS_sugar_transport-like"/>
</dbReference>